<dbReference type="OrthoDB" id="9768885at2"/>
<keyword evidence="2" id="KW-0813">Transport</keyword>
<feature type="transmembrane region" description="Helical" evidence="8">
    <location>
        <begin position="204"/>
        <end position="237"/>
    </location>
</feature>
<comment type="subcellular location">
    <subcellularLocation>
        <location evidence="1">Cell membrane</location>
        <topology evidence="1">Multi-pass membrane protein</topology>
    </subcellularLocation>
</comment>
<feature type="transmembrane region" description="Helical" evidence="8">
    <location>
        <begin position="178"/>
        <end position="198"/>
    </location>
</feature>
<feature type="transmembrane region" description="Helical" evidence="8">
    <location>
        <begin position="12"/>
        <end position="32"/>
    </location>
</feature>
<dbReference type="RefSeq" id="WP_008517494.1">
    <property type="nucleotide sequence ID" value="NZ_ACJM01000012.1"/>
</dbReference>
<dbReference type="PRINTS" id="PR00173">
    <property type="entry name" value="EDTRNSPORT"/>
</dbReference>
<dbReference type="InterPro" id="IPR001991">
    <property type="entry name" value="Na-dicarboxylate_symporter"/>
</dbReference>
<evidence type="ECO:0000256" key="2">
    <source>
        <dbReference type="ARBA" id="ARBA00022448"/>
    </source>
</evidence>
<dbReference type="InterPro" id="IPR036458">
    <property type="entry name" value="Na:dicarbo_symporter_sf"/>
</dbReference>
<evidence type="ECO:0000256" key="7">
    <source>
        <dbReference type="ARBA" id="ARBA00023136"/>
    </source>
</evidence>
<proteinExistence type="predicted"/>
<dbReference type="PANTHER" id="PTHR42865">
    <property type="entry name" value="PROTON/GLUTAMATE-ASPARTATE SYMPORTER"/>
    <property type="match status" value="1"/>
</dbReference>
<dbReference type="EMBL" id="ACJM01000012">
    <property type="protein sequence ID" value="EEG76813.1"/>
    <property type="molecule type" value="Genomic_DNA"/>
</dbReference>
<dbReference type="Gene3D" id="1.10.3860.10">
    <property type="entry name" value="Sodium:dicarboxylate symporter"/>
    <property type="match status" value="1"/>
</dbReference>
<dbReference type="eggNOG" id="COG1301">
    <property type="taxonomic scope" value="Bacteria"/>
</dbReference>
<sequence length="407" mass="42745">MLRKLGLLERILIGFVLGIVAGAVFGEAIGGIKFLGDILLRLLQMLVIPLVFTTLSVGVAKIGGMKMGRIFGKTLFFYYITGIFALTIGLILANIFGVGIGMELGELGQVEVVTPPPFTETVLNIIPTNIVNAMANATMLQVVFFAIVFGISMGWAAEASAAVKATLESAAEVMFKMVYMVLAYAPIGVFALMAWTVGNFGLGVLAPFASLILVVYLGCIIHVFVVHTIFLWLFCKINPLRFIGKIKEAILFAFTTTSSAGTLPVSFKVANEVGISKSVSGFVLPIGATINMDGTALYQTAAAIFIANAFGIELTIGQMILIAVTAVLASIGTAGVPGAGLIMLMTVLGSVGLPVEGIALIAGIDRILDMARTAVNVIDDLTATAMVACTEGERLSPDLYSVKAMAE</sequence>
<evidence type="ECO:0000256" key="8">
    <source>
        <dbReference type="SAM" id="Phobius"/>
    </source>
</evidence>
<name>C0GIF2_DETAL</name>
<feature type="transmembrane region" description="Helical" evidence="8">
    <location>
        <begin position="38"/>
        <end position="63"/>
    </location>
</feature>
<evidence type="ECO:0000256" key="1">
    <source>
        <dbReference type="ARBA" id="ARBA00004651"/>
    </source>
</evidence>
<evidence type="ECO:0000313" key="9">
    <source>
        <dbReference type="EMBL" id="EEG76813.1"/>
    </source>
</evidence>
<feature type="transmembrane region" description="Helical" evidence="8">
    <location>
        <begin position="75"/>
        <end position="100"/>
    </location>
</feature>
<dbReference type="GO" id="GO:0005886">
    <property type="term" value="C:plasma membrane"/>
    <property type="evidence" value="ECO:0007669"/>
    <property type="project" value="UniProtKB-SubCell"/>
</dbReference>
<accession>C0GIF2</accession>
<dbReference type="FunFam" id="1.10.3860.10:FF:000001">
    <property type="entry name" value="C4-dicarboxylate transport protein"/>
    <property type="match status" value="1"/>
</dbReference>
<keyword evidence="4 8" id="KW-0812">Transmembrane</keyword>
<protein>
    <submittedName>
        <fullName evidence="9">Sodium:dicarboxylate symporter</fullName>
    </submittedName>
</protein>
<reference evidence="9 10" key="1">
    <citation type="submission" date="2009-02" db="EMBL/GenBank/DDBJ databases">
        <title>Sequencing of the draft genome and assembly of Dethiobacter alkaliphilus AHT 1.</title>
        <authorList>
            <consortium name="US DOE Joint Genome Institute (JGI-PGF)"/>
            <person name="Lucas S."/>
            <person name="Copeland A."/>
            <person name="Lapidus A."/>
            <person name="Glavina del Rio T."/>
            <person name="Dalin E."/>
            <person name="Tice H."/>
            <person name="Bruce D."/>
            <person name="Goodwin L."/>
            <person name="Pitluck S."/>
            <person name="Larimer F."/>
            <person name="Land M.L."/>
            <person name="Hauser L."/>
            <person name="Muyzer G."/>
        </authorList>
    </citation>
    <scope>NUCLEOTIDE SEQUENCE [LARGE SCALE GENOMIC DNA]</scope>
    <source>
        <strain evidence="9 10">AHT 1</strain>
    </source>
</reference>
<keyword evidence="6 8" id="KW-1133">Transmembrane helix</keyword>
<organism evidence="9 10">
    <name type="scientific">Dethiobacter alkaliphilus AHT 1</name>
    <dbReference type="NCBI Taxonomy" id="555088"/>
    <lineage>
        <taxon>Bacteria</taxon>
        <taxon>Bacillati</taxon>
        <taxon>Bacillota</taxon>
        <taxon>Dethiobacteria</taxon>
        <taxon>Dethiobacterales</taxon>
        <taxon>Dethiobacteraceae</taxon>
        <taxon>Dethiobacter</taxon>
    </lineage>
</organism>
<dbReference type="PANTHER" id="PTHR42865:SF7">
    <property type="entry name" value="PROTON_GLUTAMATE-ASPARTATE SYMPORTER"/>
    <property type="match status" value="1"/>
</dbReference>
<dbReference type="AlphaFoldDB" id="C0GIF2"/>
<evidence type="ECO:0000256" key="4">
    <source>
        <dbReference type="ARBA" id="ARBA00022692"/>
    </source>
</evidence>
<dbReference type="Proteomes" id="UP000006443">
    <property type="component" value="Unassembled WGS sequence"/>
</dbReference>
<feature type="transmembrane region" description="Helical" evidence="8">
    <location>
        <begin position="138"/>
        <end position="157"/>
    </location>
</feature>
<dbReference type="GO" id="GO:0015293">
    <property type="term" value="F:symporter activity"/>
    <property type="evidence" value="ECO:0007669"/>
    <property type="project" value="UniProtKB-KW"/>
</dbReference>
<keyword evidence="7 8" id="KW-0472">Membrane</keyword>
<keyword evidence="10" id="KW-1185">Reference proteome</keyword>
<evidence type="ECO:0000256" key="5">
    <source>
        <dbReference type="ARBA" id="ARBA00022847"/>
    </source>
</evidence>
<evidence type="ECO:0000313" key="10">
    <source>
        <dbReference type="Proteomes" id="UP000006443"/>
    </source>
</evidence>
<feature type="transmembrane region" description="Helical" evidence="8">
    <location>
        <begin position="342"/>
        <end position="364"/>
    </location>
</feature>
<evidence type="ECO:0000256" key="3">
    <source>
        <dbReference type="ARBA" id="ARBA00022475"/>
    </source>
</evidence>
<comment type="caution">
    <text evidence="9">The sequence shown here is derived from an EMBL/GenBank/DDBJ whole genome shotgun (WGS) entry which is preliminary data.</text>
</comment>
<dbReference type="SUPFAM" id="SSF118215">
    <property type="entry name" value="Proton glutamate symport protein"/>
    <property type="match status" value="1"/>
</dbReference>
<keyword evidence="5" id="KW-0769">Symport</keyword>
<gene>
    <name evidence="9" type="ORF">DealDRAFT_2261</name>
</gene>
<keyword evidence="3" id="KW-1003">Cell membrane</keyword>
<evidence type="ECO:0000256" key="6">
    <source>
        <dbReference type="ARBA" id="ARBA00022989"/>
    </source>
</evidence>
<dbReference type="Pfam" id="PF00375">
    <property type="entry name" value="SDF"/>
    <property type="match status" value="1"/>
</dbReference>
<dbReference type="STRING" id="555088.DealDRAFT_2261"/>
<dbReference type="GO" id="GO:0006835">
    <property type="term" value="P:dicarboxylic acid transport"/>
    <property type="evidence" value="ECO:0007669"/>
    <property type="project" value="TreeGrafter"/>
</dbReference>